<dbReference type="EMBL" id="JGZT01000005">
    <property type="protein sequence ID" value="KFJ03190.1"/>
    <property type="molecule type" value="Genomic_DNA"/>
</dbReference>
<reference evidence="2 3" key="1">
    <citation type="submission" date="2014-03" db="EMBL/GenBank/DDBJ databases">
        <title>Genomics of Bifidobacteria.</title>
        <authorList>
            <person name="Ventura M."/>
            <person name="Milani C."/>
            <person name="Lugli G.A."/>
        </authorList>
    </citation>
    <scope>NUCLEOTIDE SEQUENCE [LARGE SCALE GENOMIC DNA]</scope>
    <source>
        <strain evidence="2 3">LMG 21395</strain>
    </source>
</reference>
<proteinExistence type="predicted"/>
<feature type="region of interest" description="Disordered" evidence="1">
    <location>
        <begin position="23"/>
        <end position="62"/>
    </location>
</feature>
<name>A0A087E5Y9_9BIFI</name>
<gene>
    <name evidence="2" type="ORF">THER5_1956</name>
</gene>
<accession>A0A087E5Y9</accession>
<dbReference type="Proteomes" id="UP000029003">
    <property type="component" value="Unassembled WGS sequence"/>
</dbReference>
<organism evidence="2 3">
    <name type="scientific">Bifidobacterium thermacidophilum subsp. thermacidophilum</name>
    <dbReference type="NCBI Taxonomy" id="79262"/>
    <lineage>
        <taxon>Bacteria</taxon>
        <taxon>Bacillati</taxon>
        <taxon>Actinomycetota</taxon>
        <taxon>Actinomycetes</taxon>
        <taxon>Bifidobacteriales</taxon>
        <taxon>Bifidobacteriaceae</taxon>
        <taxon>Bifidobacterium</taxon>
    </lineage>
</organism>
<evidence type="ECO:0000313" key="2">
    <source>
        <dbReference type="EMBL" id="KFJ03190.1"/>
    </source>
</evidence>
<sequence length="96" mass="10332">MRGATIPVCGSFRLHTSGVRRMSGHTCDRQRPGHAVGSAAFPAAGEDMGASSPCPTTPTHGRSVDWTCGRIRRMPGPVSELPREVRESSAIRFLTR</sequence>
<comment type="caution">
    <text evidence="2">The sequence shown here is derived from an EMBL/GenBank/DDBJ whole genome shotgun (WGS) entry which is preliminary data.</text>
</comment>
<evidence type="ECO:0000256" key="1">
    <source>
        <dbReference type="SAM" id="MobiDB-lite"/>
    </source>
</evidence>
<evidence type="ECO:0000313" key="3">
    <source>
        <dbReference type="Proteomes" id="UP000029003"/>
    </source>
</evidence>
<dbReference type="AlphaFoldDB" id="A0A087E5Y9"/>
<protein>
    <submittedName>
        <fullName evidence="2">Uncharacterized protein</fullName>
    </submittedName>
</protein>